<gene>
    <name evidence="3" type="ORF">CEE36_05910</name>
</gene>
<proteinExistence type="predicted"/>
<dbReference type="Pfam" id="PF13860">
    <property type="entry name" value="FlgD_ig"/>
    <property type="match status" value="1"/>
</dbReference>
<evidence type="ECO:0000259" key="2">
    <source>
        <dbReference type="Pfam" id="PF13860"/>
    </source>
</evidence>
<comment type="caution">
    <text evidence="3">The sequence shown here is derived from an EMBL/GenBank/DDBJ whole genome shotgun (WGS) entry which is preliminary data.</text>
</comment>
<dbReference type="NCBIfam" id="TIGR04183">
    <property type="entry name" value="Por_Secre_tail"/>
    <property type="match status" value="1"/>
</dbReference>
<name>A0A532V749_UNCT6</name>
<evidence type="ECO:0000313" key="4">
    <source>
        <dbReference type="Proteomes" id="UP000317778"/>
    </source>
</evidence>
<feature type="domain" description="FlgD/Vpr Ig-like" evidence="2">
    <location>
        <begin position="160"/>
        <end position="226"/>
    </location>
</feature>
<feature type="signal peptide" evidence="1">
    <location>
        <begin position="1"/>
        <end position="22"/>
    </location>
</feature>
<protein>
    <recommendedName>
        <fullName evidence="2">FlgD/Vpr Ig-like domain-containing protein</fullName>
    </recommendedName>
</protein>
<dbReference type="Proteomes" id="UP000317778">
    <property type="component" value="Unassembled WGS sequence"/>
</dbReference>
<feature type="chain" id="PRO_5021876097" description="FlgD/Vpr Ig-like domain-containing protein" evidence="1">
    <location>
        <begin position="23"/>
        <end position="238"/>
    </location>
</feature>
<dbReference type="AlphaFoldDB" id="A0A532V749"/>
<dbReference type="Gene3D" id="2.60.40.4070">
    <property type="match status" value="1"/>
</dbReference>
<sequence>MKRNYLVVVALMLVAAAVPAYALSGKVWSEVADNVAYVHHDDAWFNCCPEMVFEIRKGGYTIDIFEQDTFPQCDCMCYFNFAHTFKGLAPGTYVARVWESTSPGGDYFLAGRTTFTILALIGPTDVSTQMSDCHMEPGVTEESSPARGLELENVSSSPAHKSVGIRYHLPAQADVTLEIYDVIGTRVRELNIGSQEEGEHLVIWDTREESGQPVPRGIYFVRLKAAGESRSLKLIVLR</sequence>
<reference evidence="3 4" key="1">
    <citation type="submission" date="2017-06" db="EMBL/GenBank/DDBJ databases">
        <title>Novel microbial phyla capable of carbon fixation and sulfur reduction in deep-sea sediments.</title>
        <authorList>
            <person name="Huang J."/>
            <person name="Baker B."/>
            <person name="Wang Y."/>
        </authorList>
    </citation>
    <scope>NUCLEOTIDE SEQUENCE [LARGE SCALE GENOMIC DNA]</scope>
    <source>
        <strain evidence="3">B3_TA06</strain>
    </source>
</reference>
<dbReference type="EMBL" id="NJBO01000007">
    <property type="protein sequence ID" value="TKJ43018.1"/>
    <property type="molecule type" value="Genomic_DNA"/>
</dbReference>
<keyword evidence="1" id="KW-0732">Signal</keyword>
<dbReference type="InterPro" id="IPR026444">
    <property type="entry name" value="Secre_tail"/>
</dbReference>
<accession>A0A532V749</accession>
<evidence type="ECO:0000256" key="1">
    <source>
        <dbReference type="SAM" id="SignalP"/>
    </source>
</evidence>
<dbReference type="InterPro" id="IPR025965">
    <property type="entry name" value="FlgD/Vpr_Ig-like"/>
</dbReference>
<evidence type="ECO:0000313" key="3">
    <source>
        <dbReference type="EMBL" id="TKJ43018.1"/>
    </source>
</evidence>
<organism evidence="3 4">
    <name type="scientific">candidate division TA06 bacterium B3_TA06</name>
    <dbReference type="NCBI Taxonomy" id="2012487"/>
    <lineage>
        <taxon>Bacteria</taxon>
        <taxon>Bacteria division TA06</taxon>
    </lineage>
</organism>